<evidence type="ECO:0000256" key="1">
    <source>
        <dbReference type="SAM" id="MobiDB-lite"/>
    </source>
</evidence>
<accession>A0A7M5V6D1</accession>
<dbReference type="OrthoDB" id="6036517at2759"/>
<sequence>AVRIHFRSRKDNQRKMERNPNYKADAAKNSRKDTKLTNRIKALKKLNVDKEAKKAISAILIRPLMSSDEEEIDGQTKTFIVRKPRWRTDGITSCFKTLD</sequence>
<keyword evidence="3" id="KW-1185">Reference proteome</keyword>
<reference evidence="2" key="1">
    <citation type="submission" date="2021-01" db="UniProtKB">
        <authorList>
            <consortium name="EnsemblMetazoa"/>
        </authorList>
    </citation>
    <scope>IDENTIFICATION</scope>
</reference>
<evidence type="ECO:0000313" key="2">
    <source>
        <dbReference type="EnsemblMetazoa" id="CLYHEMP004206.1"/>
    </source>
</evidence>
<dbReference type="AlphaFoldDB" id="A0A7M5V6D1"/>
<dbReference type="Proteomes" id="UP000594262">
    <property type="component" value="Unplaced"/>
</dbReference>
<feature type="compositionally biased region" description="Basic and acidic residues" evidence="1">
    <location>
        <begin position="9"/>
        <end position="32"/>
    </location>
</feature>
<evidence type="ECO:0000313" key="3">
    <source>
        <dbReference type="Proteomes" id="UP000594262"/>
    </source>
</evidence>
<name>A0A7M5V6D1_9CNID</name>
<feature type="region of interest" description="Disordered" evidence="1">
    <location>
        <begin position="1"/>
        <end position="32"/>
    </location>
</feature>
<dbReference type="EnsemblMetazoa" id="CLYHEMT004206.1">
    <property type="protein sequence ID" value="CLYHEMP004206.1"/>
    <property type="gene ID" value="CLYHEMG004206"/>
</dbReference>
<organism evidence="2 3">
    <name type="scientific">Clytia hemisphaerica</name>
    <dbReference type="NCBI Taxonomy" id="252671"/>
    <lineage>
        <taxon>Eukaryota</taxon>
        <taxon>Metazoa</taxon>
        <taxon>Cnidaria</taxon>
        <taxon>Hydrozoa</taxon>
        <taxon>Hydroidolina</taxon>
        <taxon>Leptothecata</taxon>
        <taxon>Obeliida</taxon>
        <taxon>Clytiidae</taxon>
        <taxon>Clytia</taxon>
    </lineage>
</organism>
<proteinExistence type="predicted"/>
<protein>
    <submittedName>
        <fullName evidence="2">Uncharacterized protein</fullName>
    </submittedName>
</protein>